<protein>
    <submittedName>
        <fullName evidence="1">Protein SidB</fullName>
    </submittedName>
</protein>
<name>A0ABW8DAZ4_9GAMM</name>
<dbReference type="Gene3D" id="3.40.50.1820">
    <property type="entry name" value="alpha/beta hydrolase"/>
    <property type="match status" value="1"/>
</dbReference>
<proteinExistence type="predicted"/>
<evidence type="ECO:0000313" key="1">
    <source>
        <dbReference type="EMBL" id="MFJ1269885.1"/>
    </source>
</evidence>
<keyword evidence="2" id="KW-1185">Reference proteome</keyword>
<gene>
    <name evidence="1" type="ORF">ACD661_15085</name>
</gene>
<dbReference type="SUPFAM" id="SSF53474">
    <property type="entry name" value="alpha/beta-Hydrolases"/>
    <property type="match status" value="1"/>
</dbReference>
<dbReference type="Pfam" id="PF05677">
    <property type="entry name" value="DUF818"/>
    <property type="match status" value="1"/>
</dbReference>
<comment type="caution">
    <text evidence="1">The sequence shown here is derived from an EMBL/GenBank/DDBJ whole genome shotgun (WGS) entry which is preliminary data.</text>
</comment>
<sequence length="416" mass="46848">MAQVYNAPKPIYSNWEWFKFIAIRTAFPPVLLWDLIKFGANKLLGEWVSALVLPAQNMNFKHLAVSEHTVQRYNENNLTCEKHEVITHDNAHLDTFEIKHQSQENIEPKYQKYIINLVGNGMCYEQIIDDMKNDAQVLQSNVVGFNLRGVGQSTGKAKSKDDLVTDGIAQVQRLLDQGISSQNITLKGHSLGAGCASLIAQHFHQLGQPINLFNSRSFSTITNFLVGHTRLERDGYNRAIGHKESITGTIFGWLAKPFIKLGVALTKWEIDAGSAFKSIPDAYKDYIVVRSRKDIRDDRIDDAVIPHYASIHKDLSSERRGKKAAIDKEIANLDQIIQKTDPVAKAGLVDARESLVKAREKIKSERKMEADSPNGNGHNLHWTELHNRSGKDAQTFFREFVQRTTADHAVSAPQLN</sequence>
<reference evidence="1 2" key="1">
    <citation type="submission" date="2024-08" db="EMBL/GenBank/DDBJ databases">
        <title>Draft Genome Sequence of Legionella lytica strain DSB2004, Isolated From a Fire Sprinkler System.</title>
        <authorList>
            <person name="Everhart A.D."/>
            <person name="Kidane D.T."/>
            <person name="Farone A.L."/>
            <person name="Farone M.B."/>
        </authorList>
    </citation>
    <scope>NUCLEOTIDE SEQUENCE [LARGE SCALE GENOMIC DNA]</scope>
    <source>
        <strain evidence="1 2">DSB2004</strain>
    </source>
</reference>
<dbReference type="InterPro" id="IPR029058">
    <property type="entry name" value="AB_hydrolase_fold"/>
</dbReference>
<accession>A0ABW8DAZ4</accession>
<evidence type="ECO:0000313" key="2">
    <source>
        <dbReference type="Proteomes" id="UP001615550"/>
    </source>
</evidence>
<dbReference type="EMBL" id="JBGORX010000010">
    <property type="protein sequence ID" value="MFJ1269885.1"/>
    <property type="molecule type" value="Genomic_DNA"/>
</dbReference>
<dbReference type="RefSeq" id="WP_400188700.1">
    <property type="nucleotide sequence ID" value="NZ_JBGORX010000010.1"/>
</dbReference>
<dbReference type="InterPro" id="IPR008536">
    <property type="entry name" value="DUF818"/>
</dbReference>
<dbReference type="Proteomes" id="UP001615550">
    <property type="component" value="Unassembled WGS sequence"/>
</dbReference>
<organism evidence="1 2">
    <name type="scientific">Legionella lytica</name>
    <dbReference type="NCBI Taxonomy" id="96232"/>
    <lineage>
        <taxon>Bacteria</taxon>
        <taxon>Pseudomonadati</taxon>
        <taxon>Pseudomonadota</taxon>
        <taxon>Gammaproteobacteria</taxon>
        <taxon>Legionellales</taxon>
        <taxon>Legionellaceae</taxon>
        <taxon>Legionella</taxon>
    </lineage>
</organism>